<accession>A0A0R2KG17</accession>
<dbReference type="Proteomes" id="UP000051491">
    <property type="component" value="Unassembled WGS sequence"/>
</dbReference>
<dbReference type="AlphaFoldDB" id="A0A0R2KG17"/>
<dbReference type="PATRIC" id="fig|89059.3.peg.752"/>
<dbReference type="OrthoDB" id="2304381at2"/>
<comment type="caution">
    <text evidence="1">The sequence shown here is derived from an EMBL/GenBank/DDBJ whole genome shotgun (WGS) entry which is preliminary data.</text>
</comment>
<reference evidence="1 2" key="1">
    <citation type="journal article" date="2015" name="Genome Announc.">
        <title>Expanding the biotechnology potential of lactobacilli through comparative genomics of 213 strains and associated genera.</title>
        <authorList>
            <person name="Sun Z."/>
            <person name="Harris H.M."/>
            <person name="McCann A."/>
            <person name="Guo C."/>
            <person name="Argimon S."/>
            <person name="Zhang W."/>
            <person name="Yang X."/>
            <person name="Jeffery I.B."/>
            <person name="Cooney J.C."/>
            <person name="Kagawa T.F."/>
            <person name="Liu W."/>
            <person name="Song Y."/>
            <person name="Salvetti E."/>
            <person name="Wrobel A."/>
            <person name="Rasinkangas P."/>
            <person name="Parkhill J."/>
            <person name="Rea M.C."/>
            <person name="O'Sullivan O."/>
            <person name="Ritari J."/>
            <person name="Douillard F.P."/>
            <person name="Paul Ross R."/>
            <person name="Yang R."/>
            <person name="Briner A.E."/>
            <person name="Felis G.E."/>
            <person name="de Vos W.M."/>
            <person name="Barrangou R."/>
            <person name="Klaenhammer T.R."/>
            <person name="Caufield P.W."/>
            <person name="Cui Y."/>
            <person name="Zhang H."/>
            <person name="O'Toole P.W."/>
        </authorList>
    </citation>
    <scope>NUCLEOTIDE SEQUENCE [LARGE SCALE GENOMIC DNA]</scope>
    <source>
        <strain evidence="1 2">DSM 15353</strain>
    </source>
</reference>
<gene>
    <name evidence="1" type="ORF">IV43_GL000721</name>
</gene>
<dbReference type="EMBL" id="JQBK01000018">
    <property type="protein sequence ID" value="KRN85834.1"/>
    <property type="molecule type" value="Genomic_DNA"/>
</dbReference>
<evidence type="ECO:0000313" key="1">
    <source>
        <dbReference type="EMBL" id="KRN85834.1"/>
    </source>
</evidence>
<organism evidence="1 2">
    <name type="scientific">Ligilactobacillus acidipiscis</name>
    <dbReference type="NCBI Taxonomy" id="89059"/>
    <lineage>
        <taxon>Bacteria</taxon>
        <taxon>Bacillati</taxon>
        <taxon>Bacillota</taxon>
        <taxon>Bacilli</taxon>
        <taxon>Lactobacillales</taxon>
        <taxon>Lactobacillaceae</taxon>
        <taxon>Ligilactobacillus</taxon>
    </lineage>
</organism>
<evidence type="ECO:0000313" key="2">
    <source>
        <dbReference type="Proteomes" id="UP000051491"/>
    </source>
</evidence>
<protein>
    <submittedName>
        <fullName evidence="1">Uncharacterized protein</fullName>
    </submittedName>
</protein>
<sequence>MIESIRLKRKEELPVSIGDVVQYHGGTFVIINILGIDVKSFRENDNNIFYYCLGQLYGSPDLSANYLTTENELNFSPDQYYNIPQVGDIFFDNTIGIWIRILEIRKVNFNDEGMQVQFKFSPVKEWSSEKMEKAFTASRARHMKLVKNDSVGL</sequence>
<proteinExistence type="predicted"/>
<dbReference type="RefSeq" id="WP_010494185.1">
    <property type="nucleotide sequence ID" value="NZ_JQBK01000018.1"/>
</dbReference>
<name>A0A0R2KG17_9LACO</name>